<dbReference type="Proteomes" id="UP000070560">
    <property type="component" value="Chromosome"/>
</dbReference>
<dbReference type="RefSeq" id="WP_066060901.1">
    <property type="nucleotide sequence ID" value="NZ_CP013015.1"/>
</dbReference>
<keyword evidence="2" id="KW-1185">Reference proteome</keyword>
<dbReference type="Pfam" id="PF13557">
    <property type="entry name" value="Phenol_MetA_deg"/>
    <property type="match status" value="1"/>
</dbReference>
<evidence type="ECO:0008006" key="3">
    <source>
        <dbReference type="Google" id="ProtNLM"/>
    </source>
</evidence>
<protein>
    <recommendedName>
        <fullName evidence="3">Transporter</fullName>
    </recommendedName>
</protein>
<dbReference type="KEGG" id="daw:HS1_000667"/>
<proteinExistence type="predicted"/>
<name>A0A7U4QJE9_DESA2</name>
<organism evidence="1 2">
    <name type="scientific">Desulfofervidus auxilii</name>
    <dbReference type="NCBI Taxonomy" id="1621989"/>
    <lineage>
        <taxon>Bacteria</taxon>
        <taxon>Pseudomonadati</taxon>
        <taxon>Thermodesulfobacteriota</taxon>
        <taxon>Candidatus Desulfofervidia</taxon>
        <taxon>Candidatus Desulfofervidales</taxon>
        <taxon>Candidatus Desulfofervidaceae</taxon>
        <taxon>Candidatus Desulfofervidus</taxon>
    </lineage>
</organism>
<reference evidence="1 2" key="1">
    <citation type="submission" date="2015-10" db="EMBL/GenBank/DDBJ databases">
        <title>Candidatus Desulfofervidus auxilii, a hydrogenotrophic sulfate-reducing bacterium involved in the thermophilic anaerobic oxidation of methane.</title>
        <authorList>
            <person name="Krukenberg V."/>
            <person name="Richter M."/>
            <person name="Wegener G."/>
        </authorList>
    </citation>
    <scope>NUCLEOTIDE SEQUENCE [LARGE SCALE GENOMIC DNA]</scope>
    <source>
        <strain evidence="1 2">HS1</strain>
    </source>
</reference>
<evidence type="ECO:0000313" key="1">
    <source>
        <dbReference type="EMBL" id="AMM40472.1"/>
    </source>
</evidence>
<dbReference type="AlphaFoldDB" id="A0A7U4QJE9"/>
<accession>A0A7U4QJE9</accession>
<dbReference type="OrthoDB" id="5386886at2"/>
<gene>
    <name evidence="1" type="ORF">HS1_000667</name>
</gene>
<evidence type="ECO:0000313" key="2">
    <source>
        <dbReference type="Proteomes" id="UP000070560"/>
    </source>
</evidence>
<dbReference type="EMBL" id="CP013015">
    <property type="protein sequence ID" value="AMM40472.1"/>
    <property type="molecule type" value="Genomic_DNA"/>
</dbReference>
<sequence length="258" mass="29752">MQRLILFLIVLSPTLAWSDTLYPLASLDAHLIPKGQWEFRLGAKYTQNRWFPFERKNTHRKELHLPQFDLNIGLANNVEIHFDYPYIYLDSDHTDSDWDGGDLTLGVKINLFKDKNNFPAVSIDLSTKLPNGDYEKRFSTNETDFFALALLAKRWHDLNVFLNMGLGIIGNPQVNASQDDVFVYGVGFSYALWPNIDLLTEIQGWAGSNHDNNYAVATMGIQYWYLSHWRLDAGVHVGLNEQSEDWGISMGISYLWEW</sequence>
<dbReference type="InterPro" id="IPR025737">
    <property type="entry name" value="FApF"/>
</dbReference>